<comment type="catalytic activity">
    <reaction evidence="1">
        <text>Hydrolyzes the link between N-acetylmuramoyl residues and L-amino acid residues in certain cell-wall glycopeptides.</text>
        <dbReference type="EC" id="3.5.1.28"/>
    </reaction>
</comment>
<dbReference type="GO" id="GO:0071555">
    <property type="term" value="P:cell wall organization"/>
    <property type="evidence" value="ECO:0007669"/>
    <property type="project" value="UniProtKB-KW"/>
</dbReference>
<dbReference type="EMBL" id="FMAU01000001">
    <property type="protein sequence ID" value="SCB87282.1"/>
    <property type="molecule type" value="Genomic_DNA"/>
</dbReference>
<dbReference type="RefSeq" id="WP_058297741.1">
    <property type="nucleotide sequence ID" value="NZ_FMAU01000001.1"/>
</dbReference>
<protein>
    <recommendedName>
        <fullName evidence="2">N-acetylmuramoyl-L-alanine amidase</fullName>
        <ecNumber evidence="2">3.5.1.28</ecNumber>
    </recommendedName>
    <alternativeName>
        <fullName evidence="6">Autolysin</fullName>
    </alternativeName>
    <alternativeName>
        <fullName evidence="5">Cell wall hydrolase</fullName>
    </alternativeName>
</protein>
<dbReference type="EC" id="3.5.1.28" evidence="2"/>
<dbReference type="GO" id="GO:0009253">
    <property type="term" value="P:peptidoglycan catabolic process"/>
    <property type="evidence" value="ECO:0007669"/>
    <property type="project" value="InterPro"/>
</dbReference>
<dbReference type="GO" id="GO:0009254">
    <property type="term" value="P:peptidoglycan turnover"/>
    <property type="evidence" value="ECO:0007669"/>
    <property type="project" value="TreeGrafter"/>
</dbReference>
<sequence>MIKLNYKEKHIKKHPTTRTGIKLLRVQAVVNHWTANYGASAENHFKYFNETLPNQNDDLPEDDKRYASAHIFVDKHKALELVPLNEVCFGANDGGTARLKLQTLRATDSSYPEGNANLLCIHVEMCVEPDGTIHPDTIARTALVHQYLQRNFKQLRETKNRFVRHFDVTGKNCPAPMVSNPNLWKELLELTDSKVVIPPNKPAVIEAKEENTDSSKTNWVRSKVDDLRYYSKPSWEDKDVAGHLPKGYGFPQAVRKVRVDNAWQYEVKNSEGETYYLTASEEFVSVEHKPATSTAQKPAKPRKSGPIAIGEIKIVNVSAAAIIQDRPDRNKSKNLGTIQKGRTIQVTGSVKGENSDSGYWEVIYDGDLAYITGKFGKYSAY</sequence>
<name>A0A0V8HLW9_9BACI</name>
<evidence type="ECO:0000259" key="7">
    <source>
        <dbReference type="SMART" id="SM00644"/>
    </source>
</evidence>
<evidence type="ECO:0000313" key="9">
    <source>
        <dbReference type="Proteomes" id="UP000181997"/>
    </source>
</evidence>
<dbReference type="AlphaFoldDB" id="A0A0V8HLW9"/>
<dbReference type="Gene3D" id="3.40.80.10">
    <property type="entry name" value="Peptidoglycan recognition protein-like"/>
    <property type="match status" value="1"/>
</dbReference>
<dbReference type="SMART" id="SM00644">
    <property type="entry name" value="Ami_2"/>
    <property type="match status" value="1"/>
</dbReference>
<dbReference type="Pfam" id="PF01510">
    <property type="entry name" value="Amidase_2"/>
    <property type="match status" value="1"/>
</dbReference>
<keyword evidence="3" id="KW-0378">Hydrolase</keyword>
<dbReference type="InterPro" id="IPR036505">
    <property type="entry name" value="Amidase/PGRP_sf"/>
</dbReference>
<dbReference type="Proteomes" id="UP000181997">
    <property type="component" value="Unassembled WGS sequence"/>
</dbReference>
<organism evidence="8 9">
    <name type="scientific">[Bacillus] enclensis</name>
    <dbReference type="NCBI Taxonomy" id="1402860"/>
    <lineage>
        <taxon>Bacteria</taxon>
        <taxon>Bacillati</taxon>
        <taxon>Bacillota</taxon>
        <taxon>Bacilli</taxon>
        <taxon>Bacillales</taxon>
        <taxon>Bacillaceae</taxon>
        <taxon>Rossellomorea</taxon>
    </lineage>
</organism>
<dbReference type="PANTHER" id="PTHR30417">
    <property type="entry name" value="N-ACETYLMURAMOYL-L-ALANINE AMIDASE AMID"/>
    <property type="match status" value="1"/>
</dbReference>
<keyword evidence="9" id="KW-1185">Reference proteome</keyword>
<evidence type="ECO:0000256" key="4">
    <source>
        <dbReference type="ARBA" id="ARBA00023316"/>
    </source>
</evidence>
<evidence type="ECO:0000256" key="2">
    <source>
        <dbReference type="ARBA" id="ARBA00011901"/>
    </source>
</evidence>
<gene>
    <name evidence="8" type="ORF">GA0061094_1073</name>
</gene>
<dbReference type="InterPro" id="IPR051206">
    <property type="entry name" value="NAMLAA_amidase_2"/>
</dbReference>
<dbReference type="PANTHER" id="PTHR30417:SF1">
    <property type="entry name" value="N-ACETYLMURAMOYL-L-ALANINE AMIDASE AMID"/>
    <property type="match status" value="1"/>
</dbReference>
<proteinExistence type="predicted"/>
<feature type="domain" description="N-acetylmuramoyl-L-alanine amidase" evidence="7">
    <location>
        <begin position="16"/>
        <end position="182"/>
    </location>
</feature>
<keyword evidence="4" id="KW-0961">Cell wall biogenesis/degradation</keyword>
<dbReference type="GO" id="GO:0008745">
    <property type="term" value="F:N-acetylmuramoyl-L-alanine amidase activity"/>
    <property type="evidence" value="ECO:0007669"/>
    <property type="project" value="UniProtKB-EC"/>
</dbReference>
<evidence type="ECO:0000256" key="5">
    <source>
        <dbReference type="ARBA" id="ARBA00030881"/>
    </source>
</evidence>
<reference evidence="9" key="1">
    <citation type="submission" date="2016-08" db="EMBL/GenBank/DDBJ databases">
        <authorList>
            <person name="Varghese N."/>
            <person name="Submissions Spin"/>
        </authorList>
    </citation>
    <scope>NUCLEOTIDE SEQUENCE [LARGE SCALE GENOMIC DNA]</scope>
    <source>
        <strain evidence="9">SGD-1123</strain>
    </source>
</reference>
<evidence type="ECO:0000313" key="8">
    <source>
        <dbReference type="EMBL" id="SCB87282.1"/>
    </source>
</evidence>
<evidence type="ECO:0000256" key="1">
    <source>
        <dbReference type="ARBA" id="ARBA00001561"/>
    </source>
</evidence>
<dbReference type="InterPro" id="IPR002502">
    <property type="entry name" value="Amidase_domain"/>
</dbReference>
<evidence type="ECO:0000256" key="6">
    <source>
        <dbReference type="ARBA" id="ARBA00032390"/>
    </source>
</evidence>
<accession>A0A0V8HLW9</accession>
<dbReference type="SUPFAM" id="SSF55846">
    <property type="entry name" value="N-acetylmuramoyl-L-alanine amidase-like"/>
    <property type="match status" value="1"/>
</dbReference>
<evidence type="ECO:0000256" key="3">
    <source>
        <dbReference type="ARBA" id="ARBA00022801"/>
    </source>
</evidence>